<dbReference type="AlphaFoldDB" id="A0A9N9DG93"/>
<feature type="region of interest" description="Disordered" evidence="1">
    <location>
        <begin position="78"/>
        <end position="115"/>
    </location>
</feature>
<gene>
    <name evidence="2" type="ORF">AGERDE_LOCUS10897</name>
</gene>
<protein>
    <submittedName>
        <fullName evidence="2">3149_t:CDS:1</fullName>
    </submittedName>
</protein>
<comment type="caution">
    <text evidence="2">The sequence shown here is derived from an EMBL/GenBank/DDBJ whole genome shotgun (WGS) entry which is preliminary data.</text>
</comment>
<name>A0A9N9DG93_9GLOM</name>
<keyword evidence="3" id="KW-1185">Reference proteome</keyword>
<evidence type="ECO:0000256" key="1">
    <source>
        <dbReference type="SAM" id="MobiDB-lite"/>
    </source>
</evidence>
<dbReference type="OrthoDB" id="2422311at2759"/>
<accession>A0A9N9DG93</accession>
<organism evidence="2 3">
    <name type="scientific">Ambispora gerdemannii</name>
    <dbReference type="NCBI Taxonomy" id="144530"/>
    <lineage>
        <taxon>Eukaryota</taxon>
        <taxon>Fungi</taxon>
        <taxon>Fungi incertae sedis</taxon>
        <taxon>Mucoromycota</taxon>
        <taxon>Glomeromycotina</taxon>
        <taxon>Glomeromycetes</taxon>
        <taxon>Archaeosporales</taxon>
        <taxon>Ambisporaceae</taxon>
        <taxon>Ambispora</taxon>
    </lineage>
</organism>
<dbReference type="EMBL" id="CAJVPL010003836">
    <property type="protein sequence ID" value="CAG8639207.1"/>
    <property type="molecule type" value="Genomic_DNA"/>
</dbReference>
<evidence type="ECO:0000313" key="2">
    <source>
        <dbReference type="EMBL" id="CAG8639207.1"/>
    </source>
</evidence>
<proteinExistence type="predicted"/>
<reference evidence="2" key="1">
    <citation type="submission" date="2021-06" db="EMBL/GenBank/DDBJ databases">
        <authorList>
            <person name="Kallberg Y."/>
            <person name="Tangrot J."/>
            <person name="Rosling A."/>
        </authorList>
    </citation>
    <scope>NUCLEOTIDE SEQUENCE</scope>
    <source>
        <strain evidence="2">MT106</strain>
    </source>
</reference>
<dbReference type="Proteomes" id="UP000789831">
    <property type="component" value="Unassembled WGS sequence"/>
</dbReference>
<evidence type="ECO:0000313" key="3">
    <source>
        <dbReference type="Proteomes" id="UP000789831"/>
    </source>
</evidence>
<sequence length="541" mass="62690">MANTQSRIVLLEKQNSKLVSKITELREKNAILLAENVKLKPALEKYEVRFINLEQKDKEKTSLITKLADDIKEIKQSSTNVSPKINPNNTPEQMSQNDSPKGLENTSDNTFNSDTCQPIYTKSKSLEKKEVDRFLDSTYRESVSKEIIQSIKEKKLQDQELFSTPKNTIPNISQISTSLNKNVSISEAEKLLLNRNKDINVQDTKFSSESSIISSSTQVQIVIPPKISYNQKVEQDLIKKFPEAEVSTSSNPTHDRTYFHNKILERYPDLYYEYSNEDVNYYGITTESLCPICKLIHEDEEGIEDNYKAGSYYIKCEQRGIEIKDISKTKLNKILTPKYLDWQAKLTDLPSILTDKHRSKLYNRYKKKTGLNPWIKSENSEFLQIEEEAKCPIYKEVHTRQGIWGDWSCLGTNDHYFLNCPFRIDQKKVIIVIQSLPEIQVRIPNKISNSPIHPNKIHLYQYAVENDLDPEKFSVITEAEKDRWAMGCFRGDLKRDICFYHGGIESKEDSRKYRKFLTDQDRLIGEELLHRSILRSGLSTA</sequence>